<dbReference type="EMBL" id="JAAVUM010000003">
    <property type="protein sequence ID" value="NKE04968.1"/>
    <property type="molecule type" value="Genomic_DNA"/>
</dbReference>
<organism evidence="1 2">
    <name type="scientific">Mesobacillus selenatarsenatis</name>
    <dbReference type="NCBI Taxonomy" id="388741"/>
    <lineage>
        <taxon>Bacteria</taxon>
        <taxon>Bacillati</taxon>
        <taxon>Bacillota</taxon>
        <taxon>Bacilli</taxon>
        <taxon>Bacillales</taxon>
        <taxon>Bacillaceae</taxon>
        <taxon>Mesobacillus</taxon>
    </lineage>
</organism>
<evidence type="ECO:0000313" key="1">
    <source>
        <dbReference type="EMBL" id="NKE04968.1"/>
    </source>
</evidence>
<accession>A0A846T7R3</accession>
<name>A0A846T7R3_9BACI</name>
<protein>
    <submittedName>
        <fullName evidence="1">GrpB family protein</fullName>
    </submittedName>
</protein>
<dbReference type="PANTHER" id="PTHR34822">
    <property type="entry name" value="GRPB DOMAIN PROTEIN (AFU_ORTHOLOGUE AFUA_1G01530)"/>
    <property type="match status" value="1"/>
</dbReference>
<dbReference type="InterPro" id="IPR043519">
    <property type="entry name" value="NT_sf"/>
</dbReference>
<dbReference type="Pfam" id="PF04229">
    <property type="entry name" value="GrpB"/>
    <property type="match status" value="1"/>
</dbReference>
<evidence type="ECO:0000313" key="2">
    <source>
        <dbReference type="Proteomes" id="UP000587942"/>
    </source>
</evidence>
<dbReference type="Proteomes" id="UP000587942">
    <property type="component" value="Unassembled WGS sequence"/>
</dbReference>
<gene>
    <name evidence="1" type="ORF">GWK17_05695</name>
</gene>
<reference evidence="1 2" key="1">
    <citation type="submission" date="2020-03" db="EMBL/GenBank/DDBJ databases">
        <authorList>
            <person name="Sun Q."/>
        </authorList>
    </citation>
    <scope>NUCLEOTIDE SEQUENCE [LARGE SCALE GENOMIC DNA]</scope>
    <source>
        <strain evidence="1 2">KACC 21451</strain>
    </source>
</reference>
<comment type="caution">
    <text evidence="1">The sequence shown here is derived from an EMBL/GenBank/DDBJ whole genome shotgun (WGS) entry which is preliminary data.</text>
</comment>
<dbReference type="InterPro" id="IPR007344">
    <property type="entry name" value="GrpB/CoaE"/>
</dbReference>
<proteinExistence type="predicted"/>
<dbReference type="AlphaFoldDB" id="A0A846T7R3"/>
<dbReference type="SUPFAM" id="SSF81301">
    <property type="entry name" value="Nucleotidyltransferase"/>
    <property type="match status" value="1"/>
</dbReference>
<dbReference type="Gene3D" id="3.30.460.10">
    <property type="entry name" value="Beta Polymerase, domain 2"/>
    <property type="match status" value="1"/>
</dbReference>
<sequence length="175" mass="20166">MTRRRVEVVPYNPEWETLFEKEKQLLESIFNGGEVEIHHIGSTSVPGLSAKPIIDIMLAADILEQVDKATTAIEAAGYEAKGENGIPGRRYFQKHDENGIRKVHLHSFEKGSHQLHRHLVFRNYLRAHPSEASKYAEVKEKAALKYEYDIDSYIAEKSPIVKELEQKAMLWRPER</sequence>
<dbReference type="PANTHER" id="PTHR34822:SF1">
    <property type="entry name" value="GRPB FAMILY PROTEIN"/>
    <property type="match status" value="1"/>
</dbReference>